<reference evidence="2 3" key="1">
    <citation type="submission" date="2012-05" db="EMBL/GenBank/DDBJ databases">
        <title>Recombination and specialization in a pathogen metapopulation.</title>
        <authorList>
            <person name="Gardiner A."/>
            <person name="Kemen E."/>
            <person name="Schultz-Larsen T."/>
            <person name="MacLean D."/>
            <person name="Van Oosterhout C."/>
            <person name="Jones J.D.G."/>
        </authorList>
    </citation>
    <scope>NUCLEOTIDE SEQUENCE [LARGE SCALE GENOMIC DNA]</scope>
    <source>
        <strain evidence="2 3">Ac Nc2</strain>
    </source>
</reference>
<evidence type="ECO:0000313" key="2">
    <source>
        <dbReference type="EMBL" id="CCI43875.1"/>
    </source>
</evidence>
<dbReference type="Proteomes" id="UP000053237">
    <property type="component" value="Unassembled WGS sequence"/>
</dbReference>
<proteinExistence type="predicted"/>
<gene>
    <name evidence="2" type="ORF">BN9_046590</name>
</gene>
<evidence type="ECO:0000313" key="3">
    <source>
        <dbReference type="Proteomes" id="UP000053237"/>
    </source>
</evidence>
<organism evidence="2 3">
    <name type="scientific">Albugo candida</name>
    <dbReference type="NCBI Taxonomy" id="65357"/>
    <lineage>
        <taxon>Eukaryota</taxon>
        <taxon>Sar</taxon>
        <taxon>Stramenopiles</taxon>
        <taxon>Oomycota</taxon>
        <taxon>Peronosporomycetes</taxon>
        <taxon>Albuginales</taxon>
        <taxon>Albuginaceae</taxon>
        <taxon>Albugo</taxon>
    </lineage>
</organism>
<name>A0A024GBJ6_9STRA</name>
<dbReference type="EMBL" id="CAIX01000057">
    <property type="protein sequence ID" value="CCI43875.1"/>
    <property type="molecule type" value="Genomic_DNA"/>
</dbReference>
<feature type="compositionally biased region" description="Basic and acidic residues" evidence="1">
    <location>
        <begin position="50"/>
        <end position="66"/>
    </location>
</feature>
<feature type="region of interest" description="Disordered" evidence="1">
    <location>
        <begin position="50"/>
        <end position="77"/>
    </location>
</feature>
<accession>A0A024GBJ6</accession>
<evidence type="ECO:0000256" key="1">
    <source>
        <dbReference type="SAM" id="MobiDB-lite"/>
    </source>
</evidence>
<comment type="caution">
    <text evidence="2">The sequence shown here is derived from an EMBL/GenBank/DDBJ whole genome shotgun (WGS) entry which is preliminary data.</text>
</comment>
<sequence length="286" mass="32427">MHSSTNACDIPEEGYTISLAVKNIKEANAGVRMGGAFKFVKSEPEPKLSSKKIEIPVDTQKKKDTSRNASTSQGGAPEEKISVETLLLDKGGVYEEKVTGKIIGVDCDAFSYRFNDRHLLISRSPKLTLVGYYTFDVEFTEFDEKTGEEKQVPATQDSLEWFLRISTLHVLVQNSENSNHAHSDKLHQYKNDKEVVYIYFNVKEGITAPIEFKANSNIGKNAIFNFYVSDSIQPVFSFRYNEVKEFSGKKWMFGYAMMLKHDVQLIKWGSNTEGGFLSQIHMKYIP</sequence>
<protein>
    <submittedName>
        <fullName evidence="2">Uncharacterized protein</fullName>
    </submittedName>
</protein>
<dbReference type="AlphaFoldDB" id="A0A024GBJ6"/>
<dbReference type="InParanoid" id="A0A024GBJ6"/>
<keyword evidence="3" id="KW-1185">Reference proteome</keyword>